<feature type="transmembrane region" description="Helical" evidence="1">
    <location>
        <begin position="45"/>
        <end position="71"/>
    </location>
</feature>
<organism evidence="3 4">
    <name type="scientific">Paenibacillus gansuensis</name>
    <dbReference type="NCBI Taxonomy" id="306542"/>
    <lineage>
        <taxon>Bacteria</taxon>
        <taxon>Bacillati</taxon>
        <taxon>Bacillota</taxon>
        <taxon>Bacilli</taxon>
        <taxon>Bacillales</taxon>
        <taxon>Paenibacillaceae</taxon>
        <taxon>Paenibacillus</taxon>
    </lineage>
</organism>
<dbReference type="Pfam" id="PF07670">
    <property type="entry name" value="Gate"/>
    <property type="match status" value="1"/>
</dbReference>
<dbReference type="InterPro" id="IPR011642">
    <property type="entry name" value="Gate_dom"/>
</dbReference>
<feature type="transmembrane region" description="Helical" evidence="1">
    <location>
        <begin position="394"/>
        <end position="420"/>
    </location>
</feature>
<evidence type="ECO:0000313" key="3">
    <source>
        <dbReference type="EMBL" id="MFD2612956.1"/>
    </source>
</evidence>
<feature type="domain" description="Nucleoside transporter/FeoB GTPase Gate" evidence="2">
    <location>
        <begin position="49"/>
        <end position="129"/>
    </location>
</feature>
<keyword evidence="1" id="KW-0472">Membrane</keyword>
<evidence type="ECO:0000259" key="2">
    <source>
        <dbReference type="Pfam" id="PF07670"/>
    </source>
</evidence>
<evidence type="ECO:0000313" key="4">
    <source>
        <dbReference type="Proteomes" id="UP001597541"/>
    </source>
</evidence>
<dbReference type="RefSeq" id="WP_377602826.1">
    <property type="nucleotide sequence ID" value="NZ_JBHUME010000007.1"/>
</dbReference>
<feature type="transmembrane region" description="Helical" evidence="1">
    <location>
        <begin position="153"/>
        <end position="172"/>
    </location>
</feature>
<dbReference type="EMBL" id="JBHUME010000007">
    <property type="protein sequence ID" value="MFD2612956.1"/>
    <property type="molecule type" value="Genomic_DNA"/>
</dbReference>
<keyword evidence="1" id="KW-1133">Transmembrane helix</keyword>
<feature type="transmembrane region" description="Helical" evidence="1">
    <location>
        <begin position="300"/>
        <end position="320"/>
    </location>
</feature>
<evidence type="ECO:0000256" key="1">
    <source>
        <dbReference type="SAM" id="Phobius"/>
    </source>
</evidence>
<proteinExistence type="predicted"/>
<protein>
    <submittedName>
        <fullName evidence="3">Nucleoside recognition domain-containing protein</fullName>
    </submittedName>
</protein>
<feature type="transmembrane region" description="Helical" evidence="1">
    <location>
        <begin position="83"/>
        <end position="107"/>
    </location>
</feature>
<gene>
    <name evidence="3" type="ORF">ACFSUF_11035</name>
</gene>
<feature type="transmembrane region" description="Helical" evidence="1">
    <location>
        <begin position="127"/>
        <end position="146"/>
    </location>
</feature>
<comment type="caution">
    <text evidence="3">The sequence shown here is derived from an EMBL/GenBank/DDBJ whole genome shotgun (WGS) entry which is preliminary data.</text>
</comment>
<accession>A0ABW5PC84</accession>
<feature type="transmembrane region" description="Helical" evidence="1">
    <location>
        <begin position="226"/>
        <end position="246"/>
    </location>
</feature>
<reference evidence="4" key="1">
    <citation type="journal article" date="2019" name="Int. J. Syst. Evol. Microbiol.">
        <title>The Global Catalogue of Microorganisms (GCM) 10K type strain sequencing project: providing services to taxonomists for standard genome sequencing and annotation.</title>
        <authorList>
            <consortium name="The Broad Institute Genomics Platform"/>
            <consortium name="The Broad Institute Genome Sequencing Center for Infectious Disease"/>
            <person name="Wu L."/>
            <person name="Ma J."/>
        </authorList>
    </citation>
    <scope>NUCLEOTIDE SEQUENCE [LARGE SCALE GENOMIC DNA]</scope>
    <source>
        <strain evidence="4">KCTC 3950</strain>
    </source>
</reference>
<feature type="transmembrane region" description="Helical" evidence="1">
    <location>
        <begin position="258"/>
        <end position="280"/>
    </location>
</feature>
<keyword evidence="1" id="KW-0812">Transmembrane</keyword>
<feature type="transmembrane region" description="Helical" evidence="1">
    <location>
        <begin position="341"/>
        <end position="358"/>
    </location>
</feature>
<sequence length="423" mass="45140">MSPPVSWKQSKSMTLLTGVSAITAVICILIFPSQAFQASLGGLHLWWTIVFPALLPFLVLSELLIAFGFVHALGTLLDPLLRLLFRIPGAGGWAVAMSLSSSLPAGAGITAKLRKSGAVSREEGERLLGLSHLAGPVILLNVIAVGFMGNASLGLYICFIYYITAALTGMLFRYSGGPGRDHQDRETAQPARVSVWNAVYTAMHKGRQEDGRSFGKALGDAVTNGIQTLMMIGGFMMIFSVLLAILKLSPAAEAAAQGLTLLLSPFGVPAVQIDALLQGLFELHVGAFAAGRPEAQSPSVMWSVAAVCSILAWSGLSLHAQVRTLIRGTDLRYGAFFRFRAVHGALCLAITPLLWRPLNVWFSGAVPSFLFLDRQPAHPEEQVSAAAGWLALPYAAYVLAFVMLFLLGAAACLSAARYLANRM</sequence>
<name>A0ABW5PC84_9BACL</name>
<dbReference type="Proteomes" id="UP001597541">
    <property type="component" value="Unassembled WGS sequence"/>
</dbReference>
<keyword evidence="4" id="KW-1185">Reference proteome</keyword>